<dbReference type="OrthoDB" id="5243804at2"/>
<name>A0A1I2BKC5_9RHOB</name>
<feature type="transmembrane region" description="Helical" evidence="1">
    <location>
        <begin position="6"/>
        <end position="25"/>
    </location>
</feature>
<keyword evidence="1" id="KW-1133">Transmembrane helix</keyword>
<accession>A0A1I2BKC5</accession>
<feature type="transmembrane region" description="Helical" evidence="1">
    <location>
        <begin position="124"/>
        <end position="143"/>
    </location>
</feature>
<dbReference type="InterPro" id="IPR037185">
    <property type="entry name" value="EmrE-like"/>
</dbReference>
<feature type="transmembrane region" description="Helical" evidence="1">
    <location>
        <begin position="249"/>
        <end position="268"/>
    </location>
</feature>
<keyword evidence="1" id="KW-0472">Membrane</keyword>
<reference evidence="3 4" key="1">
    <citation type="submission" date="2016-10" db="EMBL/GenBank/DDBJ databases">
        <authorList>
            <person name="Varghese N."/>
            <person name="Submissions S."/>
        </authorList>
    </citation>
    <scope>NUCLEOTIDE SEQUENCE [LARGE SCALE GENOMIC DNA]</scope>
    <source>
        <strain evidence="4">YIM D21,KCTC 23444,ACCC 10710</strain>
    </source>
</reference>
<gene>
    <name evidence="3" type="ORF">SAMN04515678_11171</name>
</gene>
<keyword evidence="4" id="KW-1185">Reference proteome</keyword>
<evidence type="ECO:0000256" key="1">
    <source>
        <dbReference type="SAM" id="Phobius"/>
    </source>
</evidence>
<evidence type="ECO:0000313" key="3">
    <source>
        <dbReference type="EMBL" id="SFE56248.1"/>
    </source>
</evidence>
<evidence type="ECO:0000259" key="2">
    <source>
        <dbReference type="Pfam" id="PF00892"/>
    </source>
</evidence>
<dbReference type="SUPFAM" id="SSF103481">
    <property type="entry name" value="Multidrug resistance efflux transporter EmrE"/>
    <property type="match status" value="2"/>
</dbReference>
<feature type="transmembrane region" description="Helical" evidence="1">
    <location>
        <begin position="186"/>
        <end position="210"/>
    </location>
</feature>
<feature type="transmembrane region" description="Helical" evidence="1">
    <location>
        <begin position="155"/>
        <end position="180"/>
    </location>
</feature>
<feature type="transmembrane region" description="Helical" evidence="1">
    <location>
        <begin position="280"/>
        <end position="296"/>
    </location>
</feature>
<dbReference type="Proteomes" id="UP000325289">
    <property type="component" value="Unassembled WGS sequence"/>
</dbReference>
<dbReference type="InterPro" id="IPR000620">
    <property type="entry name" value="EamA_dom"/>
</dbReference>
<dbReference type="AlphaFoldDB" id="A0A1I2BKC5"/>
<evidence type="ECO:0000313" key="4">
    <source>
        <dbReference type="Proteomes" id="UP000325289"/>
    </source>
</evidence>
<feature type="domain" description="EamA" evidence="2">
    <location>
        <begin position="155"/>
        <end position="294"/>
    </location>
</feature>
<feature type="transmembrane region" description="Helical" evidence="1">
    <location>
        <begin position="98"/>
        <end position="118"/>
    </location>
</feature>
<organism evidence="3 4">
    <name type="scientific">Roseivivax sediminis</name>
    <dbReference type="NCBI Taxonomy" id="936889"/>
    <lineage>
        <taxon>Bacteria</taxon>
        <taxon>Pseudomonadati</taxon>
        <taxon>Pseudomonadota</taxon>
        <taxon>Alphaproteobacteria</taxon>
        <taxon>Rhodobacterales</taxon>
        <taxon>Roseobacteraceae</taxon>
        <taxon>Roseivivax</taxon>
    </lineage>
</organism>
<dbReference type="EMBL" id="FOMS01000011">
    <property type="protein sequence ID" value="SFE56248.1"/>
    <property type="molecule type" value="Genomic_DNA"/>
</dbReference>
<dbReference type="GO" id="GO:0016020">
    <property type="term" value="C:membrane"/>
    <property type="evidence" value="ECO:0007669"/>
    <property type="project" value="InterPro"/>
</dbReference>
<dbReference type="RefSeq" id="WP_149757140.1">
    <property type="nucleotide sequence ID" value="NZ_FOMS01000011.1"/>
</dbReference>
<feature type="transmembrane region" description="Helical" evidence="1">
    <location>
        <begin position="69"/>
        <end position="91"/>
    </location>
</feature>
<feature type="transmembrane region" description="Helical" evidence="1">
    <location>
        <begin position="222"/>
        <end position="243"/>
    </location>
</feature>
<feature type="transmembrane region" description="Helical" evidence="1">
    <location>
        <begin position="37"/>
        <end position="57"/>
    </location>
</feature>
<proteinExistence type="predicted"/>
<protein>
    <submittedName>
        <fullName evidence="3">EamA-like transporter family protein</fullName>
    </submittedName>
</protein>
<sequence>MELWILFTLIAASVQTLRFALQKVLSLGGLSPTGSTFTRFAFGAPFAALTAAFWLWSTGAPLPSLGPGFWGFALAGGAAQVLATVCMVALFSERHFAVGIALMKTTVLQTAILGLLVLGDPLSAGGWAAMAIGVVGVVILSRPPEGRGWRLNPRALALGLGAGFLFAISAVGVRGATLAVASDDPFLRASVTLALITLGQALGIAAWLHLREPGELGRIWRARRTGAMVGLTSMAGSVCWFTAYTLERAAYVQALAQVEVILSILAGVTFFRERISRREAGGIAVLTLSILMIVALA</sequence>
<keyword evidence="1" id="KW-0812">Transmembrane</keyword>
<dbReference type="Pfam" id="PF00892">
    <property type="entry name" value="EamA"/>
    <property type="match status" value="1"/>
</dbReference>